<proteinExistence type="predicted"/>
<evidence type="ECO:0000313" key="2">
    <source>
        <dbReference type="Proteomes" id="UP000033188"/>
    </source>
</evidence>
<dbReference type="GeneID" id="24564989"/>
<keyword evidence="2" id="KW-1185">Reference proteome</keyword>
<dbReference type="RefSeq" id="XP_012768634.1">
    <property type="nucleotide sequence ID" value="XM_012913180.1"/>
</dbReference>
<dbReference type="EMBL" id="LK391709">
    <property type="protein sequence ID" value="CDR96448.1"/>
    <property type="molecule type" value="Genomic_DNA"/>
</dbReference>
<organism evidence="1 2">
    <name type="scientific">Babesia bigemina</name>
    <dbReference type="NCBI Taxonomy" id="5866"/>
    <lineage>
        <taxon>Eukaryota</taxon>
        <taxon>Sar</taxon>
        <taxon>Alveolata</taxon>
        <taxon>Apicomplexa</taxon>
        <taxon>Aconoidasida</taxon>
        <taxon>Piroplasmida</taxon>
        <taxon>Babesiidae</taxon>
        <taxon>Babesia</taxon>
    </lineage>
</organism>
<dbReference type="Proteomes" id="UP000033188">
    <property type="component" value="Chromosome 3"/>
</dbReference>
<protein>
    <submittedName>
        <fullName evidence="1">Uncharacterized protein</fullName>
    </submittedName>
</protein>
<evidence type="ECO:0000313" key="1">
    <source>
        <dbReference type="EMBL" id="CDR96448.1"/>
    </source>
</evidence>
<sequence>MQLLAGRCQILYKVMDDDEYEDTTKRSELRFRVQRPFSPIGLYNQSCKTINNSPQVLVN</sequence>
<dbReference type="AlphaFoldDB" id="A0A061D7C7"/>
<dbReference type="KEGG" id="bbig:BBBOND_0303520"/>
<gene>
    <name evidence="1" type="ORF">BBBOND_0303520</name>
</gene>
<accession>A0A061D7C7</accession>
<name>A0A061D7C7_BABBI</name>
<reference evidence="2" key="1">
    <citation type="journal article" date="2014" name="Nucleic Acids Res.">
        <title>The evolutionary dynamics of variant antigen genes in Babesia reveal a history of genomic innovation underlying host-parasite interaction.</title>
        <authorList>
            <person name="Jackson A.P."/>
            <person name="Otto T.D."/>
            <person name="Darby A."/>
            <person name="Ramaprasad A."/>
            <person name="Xia D."/>
            <person name="Echaide I.E."/>
            <person name="Farber M."/>
            <person name="Gahlot S."/>
            <person name="Gamble J."/>
            <person name="Gupta D."/>
            <person name="Gupta Y."/>
            <person name="Jackson L."/>
            <person name="Malandrin L."/>
            <person name="Malas T.B."/>
            <person name="Moussa E."/>
            <person name="Nair M."/>
            <person name="Reid A.J."/>
            <person name="Sanders M."/>
            <person name="Sharma J."/>
            <person name="Tracey A."/>
            <person name="Quail M.A."/>
            <person name="Weir W."/>
            <person name="Wastling J.M."/>
            <person name="Hall N."/>
            <person name="Willadsen P."/>
            <person name="Lingelbach K."/>
            <person name="Shiels B."/>
            <person name="Tait A."/>
            <person name="Berriman M."/>
            <person name="Allred D.R."/>
            <person name="Pain A."/>
        </authorList>
    </citation>
    <scope>NUCLEOTIDE SEQUENCE [LARGE SCALE GENOMIC DNA]</scope>
    <source>
        <strain evidence="2">Bond</strain>
    </source>
</reference>
<dbReference type="VEuPathDB" id="PiroplasmaDB:BBBOND_0303520"/>